<dbReference type="RefSeq" id="WP_268048825.1">
    <property type="nucleotide sequence ID" value="NZ_JAPQES010000001.1"/>
</dbReference>
<evidence type="ECO:0000313" key="5">
    <source>
        <dbReference type="Proteomes" id="UP001079657"/>
    </source>
</evidence>
<dbReference type="Gene3D" id="3.40.30.10">
    <property type="entry name" value="Glutaredoxin"/>
    <property type="match status" value="1"/>
</dbReference>
<evidence type="ECO:0000259" key="3">
    <source>
        <dbReference type="PROSITE" id="PS51352"/>
    </source>
</evidence>
<proteinExistence type="inferred from homology"/>
<dbReference type="Proteomes" id="UP001079657">
    <property type="component" value="Unassembled WGS sequence"/>
</dbReference>
<dbReference type="PROSITE" id="PS51352">
    <property type="entry name" value="THIOREDOXIN_2"/>
    <property type="match status" value="1"/>
</dbReference>
<reference evidence="4" key="1">
    <citation type="submission" date="2022-12" db="EMBL/GenBank/DDBJ databases">
        <authorList>
            <person name="Wang J."/>
        </authorList>
    </citation>
    <scope>NUCLEOTIDE SEQUENCE</scope>
    <source>
        <strain evidence="4">HY-42-06</strain>
    </source>
</reference>
<protein>
    <submittedName>
        <fullName evidence="4">Thioredoxin family protein</fullName>
    </submittedName>
</protein>
<accession>A0ABT4CMB2</accession>
<dbReference type="PANTHER" id="PTHR45663:SF11">
    <property type="entry name" value="GEO12009P1"/>
    <property type="match status" value="1"/>
</dbReference>
<name>A0ABT4CMB2_9CLOT</name>
<dbReference type="Pfam" id="PF13098">
    <property type="entry name" value="Thioredoxin_2"/>
    <property type="match status" value="1"/>
</dbReference>
<dbReference type="InterPro" id="IPR012336">
    <property type="entry name" value="Thioredoxin-like_fold"/>
</dbReference>
<evidence type="ECO:0000313" key="4">
    <source>
        <dbReference type="EMBL" id="MCY6370187.1"/>
    </source>
</evidence>
<evidence type="ECO:0000256" key="2">
    <source>
        <dbReference type="ARBA" id="ARBA00023284"/>
    </source>
</evidence>
<dbReference type="EMBL" id="JAPQES010000001">
    <property type="protein sequence ID" value="MCY6370187.1"/>
    <property type="molecule type" value="Genomic_DNA"/>
</dbReference>
<feature type="domain" description="Thioredoxin" evidence="3">
    <location>
        <begin position="30"/>
        <end position="148"/>
    </location>
</feature>
<dbReference type="InterPro" id="IPR013766">
    <property type="entry name" value="Thioredoxin_domain"/>
</dbReference>
<sequence>MKSWTKVTIIVVLLLAVVGIYYGKNIYFKKDAGESAVSSNLENIIQVEKGELKKPVVMELSTTTCPVCVKMYPIMESIDKKYKDKVVVGVVHLDDEKIQEKAIEYAQKYSVRVVPTMIFMDENGETFLRQEGYMSEEEISKVLKAMGVE</sequence>
<keyword evidence="2" id="KW-0676">Redox-active center</keyword>
<dbReference type="CDD" id="cd02947">
    <property type="entry name" value="TRX_family"/>
    <property type="match status" value="1"/>
</dbReference>
<organism evidence="4 5">
    <name type="scientific">Clostridium ganghwense</name>
    <dbReference type="NCBI Taxonomy" id="312089"/>
    <lineage>
        <taxon>Bacteria</taxon>
        <taxon>Bacillati</taxon>
        <taxon>Bacillota</taxon>
        <taxon>Clostridia</taxon>
        <taxon>Eubacteriales</taxon>
        <taxon>Clostridiaceae</taxon>
        <taxon>Clostridium</taxon>
    </lineage>
</organism>
<comment type="caution">
    <text evidence="4">The sequence shown here is derived from an EMBL/GenBank/DDBJ whole genome shotgun (WGS) entry which is preliminary data.</text>
</comment>
<gene>
    <name evidence="4" type="ORF">OXH55_06030</name>
</gene>
<dbReference type="InterPro" id="IPR036249">
    <property type="entry name" value="Thioredoxin-like_sf"/>
</dbReference>
<keyword evidence="5" id="KW-1185">Reference proteome</keyword>
<evidence type="ECO:0000256" key="1">
    <source>
        <dbReference type="ARBA" id="ARBA00008987"/>
    </source>
</evidence>
<dbReference type="SUPFAM" id="SSF52833">
    <property type="entry name" value="Thioredoxin-like"/>
    <property type="match status" value="1"/>
</dbReference>
<dbReference type="PANTHER" id="PTHR45663">
    <property type="entry name" value="GEO12009P1"/>
    <property type="match status" value="1"/>
</dbReference>
<comment type="similarity">
    <text evidence="1">Belongs to the thioredoxin family.</text>
</comment>